<dbReference type="RefSeq" id="WP_379982439.1">
    <property type="nucleotide sequence ID" value="NZ_JBHUMO010000058.1"/>
</dbReference>
<dbReference type="InterPro" id="IPR005627">
    <property type="entry name" value="CutC-like"/>
</dbReference>
<dbReference type="PANTHER" id="PTHR12598">
    <property type="entry name" value="COPPER HOMEOSTASIS PROTEIN CUTC"/>
    <property type="match status" value="1"/>
</dbReference>
<evidence type="ECO:0000313" key="4">
    <source>
        <dbReference type="Proteomes" id="UP001597427"/>
    </source>
</evidence>
<evidence type="ECO:0000256" key="2">
    <source>
        <dbReference type="HAMAP-Rule" id="MF_00795"/>
    </source>
</evidence>
<organism evidence="3 4">
    <name type="scientific">Enterococcus camelliae</name>
    <dbReference type="NCBI Taxonomy" id="453959"/>
    <lineage>
        <taxon>Bacteria</taxon>
        <taxon>Bacillati</taxon>
        <taxon>Bacillota</taxon>
        <taxon>Bacilli</taxon>
        <taxon>Lactobacillales</taxon>
        <taxon>Enterococcaceae</taxon>
        <taxon>Enterococcus</taxon>
    </lineage>
</organism>
<dbReference type="Pfam" id="PF03932">
    <property type="entry name" value="CutC"/>
    <property type="match status" value="1"/>
</dbReference>
<keyword evidence="4" id="KW-1185">Reference proteome</keyword>
<accession>A0ABW5TM23</accession>
<dbReference type="EMBL" id="JBHUMO010000058">
    <property type="protein sequence ID" value="MFD2729743.1"/>
    <property type="molecule type" value="Genomic_DNA"/>
</dbReference>
<comment type="subcellular location">
    <subcellularLocation>
        <location evidence="2">Cytoplasm</location>
    </subcellularLocation>
</comment>
<sequence>MIQEFCAENFTQIPQALHAGATRIELCDNLAVGGTTPSLGVIAESFAYTTEKKIPLMVMIRPRSGDFVYNDLELKMMERDILEVQKIGVDGLVLGCLTKEHLLDKEALLDLLGQAEGMQVTFHMAFDLIPTECQLPALTWLADHGVTRVLTHGGPLTVPIEKQYPHLQRLIANADQRITFIIGGGITSKNKQHVWAALGNVELHGTKIVDLPASTSEA</sequence>
<dbReference type="Proteomes" id="UP001597427">
    <property type="component" value="Unassembled WGS sequence"/>
</dbReference>
<dbReference type="SUPFAM" id="SSF110395">
    <property type="entry name" value="CutC-like"/>
    <property type="match status" value="1"/>
</dbReference>
<proteinExistence type="inferred from homology"/>
<name>A0ABW5TM23_9ENTE</name>
<dbReference type="Gene3D" id="3.20.20.380">
    <property type="entry name" value="Copper homeostasis (CutC) domain"/>
    <property type="match status" value="1"/>
</dbReference>
<comment type="caution">
    <text evidence="2">Once thought to be involved in copper homeostasis, experiments in E.coli have shown this is not the case.</text>
</comment>
<dbReference type="InterPro" id="IPR036822">
    <property type="entry name" value="CutC-like_dom_sf"/>
</dbReference>
<dbReference type="HAMAP" id="MF_00795">
    <property type="entry name" value="CutC"/>
    <property type="match status" value="1"/>
</dbReference>
<protein>
    <recommendedName>
        <fullName evidence="2">PF03932 family protein CutC</fullName>
    </recommendedName>
</protein>
<keyword evidence="2" id="KW-0963">Cytoplasm</keyword>
<dbReference type="PANTHER" id="PTHR12598:SF0">
    <property type="entry name" value="COPPER HOMEOSTASIS PROTEIN CUTC HOMOLOG"/>
    <property type="match status" value="1"/>
</dbReference>
<gene>
    <name evidence="2" type="primary">cutC</name>
    <name evidence="3" type="ORF">ACFSR0_09980</name>
</gene>
<evidence type="ECO:0000256" key="1">
    <source>
        <dbReference type="ARBA" id="ARBA00007768"/>
    </source>
</evidence>
<comment type="caution">
    <text evidence="3">The sequence shown here is derived from an EMBL/GenBank/DDBJ whole genome shotgun (WGS) entry which is preliminary data.</text>
</comment>
<evidence type="ECO:0000313" key="3">
    <source>
        <dbReference type="EMBL" id="MFD2729743.1"/>
    </source>
</evidence>
<reference evidence="4" key="1">
    <citation type="journal article" date="2019" name="Int. J. Syst. Evol. Microbiol.">
        <title>The Global Catalogue of Microorganisms (GCM) 10K type strain sequencing project: providing services to taxonomists for standard genome sequencing and annotation.</title>
        <authorList>
            <consortium name="The Broad Institute Genomics Platform"/>
            <consortium name="The Broad Institute Genome Sequencing Center for Infectious Disease"/>
            <person name="Wu L."/>
            <person name="Ma J."/>
        </authorList>
    </citation>
    <scope>NUCLEOTIDE SEQUENCE [LARGE SCALE GENOMIC DNA]</scope>
    <source>
        <strain evidence="4">TISTR 932</strain>
    </source>
</reference>
<comment type="similarity">
    <text evidence="1 2">Belongs to the CutC family.</text>
</comment>